<organism evidence="1 2">
    <name type="scientific">Laodelphax striatellus</name>
    <name type="common">Small brown planthopper</name>
    <name type="synonym">Delphax striatella</name>
    <dbReference type="NCBI Taxonomy" id="195883"/>
    <lineage>
        <taxon>Eukaryota</taxon>
        <taxon>Metazoa</taxon>
        <taxon>Ecdysozoa</taxon>
        <taxon>Arthropoda</taxon>
        <taxon>Hexapoda</taxon>
        <taxon>Insecta</taxon>
        <taxon>Pterygota</taxon>
        <taxon>Neoptera</taxon>
        <taxon>Paraneoptera</taxon>
        <taxon>Hemiptera</taxon>
        <taxon>Auchenorrhyncha</taxon>
        <taxon>Fulgoroidea</taxon>
        <taxon>Delphacidae</taxon>
        <taxon>Criomorphinae</taxon>
        <taxon>Laodelphax</taxon>
    </lineage>
</organism>
<dbReference type="OrthoDB" id="6763801at2759"/>
<dbReference type="Proteomes" id="UP000291343">
    <property type="component" value="Unassembled WGS sequence"/>
</dbReference>
<accession>A0A482X429</accession>
<dbReference type="FunCoup" id="A0A482X429">
    <property type="interactions" value="9"/>
</dbReference>
<comment type="caution">
    <text evidence="1">The sequence shown here is derived from an EMBL/GenBank/DDBJ whole genome shotgun (WGS) entry which is preliminary data.</text>
</comment>
<name>A0A482X429_LAOST</name>
<keyword evidence="2" id="KW-1185">Reference proteome</keyword>
<reference evidence="1 2" key="1">
    <citation type="journal article" date="2017" name="Gigascience">
        <title>Genome sequence of the small brown planthopper, Laodelphax striatellus.</title>
        <authorList>
            <person name="Zhu J."/>
            <person name="Jiang F."/>
            <person name="Wang X."/>
            <person name="Yang P."/>
            <person name="Bao Y."/>
            <person name="Zhao W."/>
            <person name="Wang W."/>
            <person name="Lu H."/>
            <person name="Wang Q."/>
            <person name="Cui N."/>
            <person name="Li J."/>
            <person name="Chen X."/>
            <person name="Luo L."/>
            <person name="Yu J."/>
            <person name="Kang L."/>
            <person name="Cui F."/>
        </authorList>
    </citation>
    <scope>NUCLEOTIDE SEQUENCE [LARGE SCALE GENOMIC DNA]</scope>
    <source>
        <strain evidence="1">Lst14</strain>
    </source>
</reference>
<dbReference type="AlphaFoldDB" id="A0A482X429"/>
<proteinExistence type="predicted"/>
<gene>
    <name evidence="1" type="ORF">LSTR_LSTR007512</name>
</gene>
<protein>
    <submittedName>
        <fullName evidence="1">Uncharacterized protein</fullName>
    </submittedName>
</protein>
<dbReference type="EMBL" id="QKKF02018119">
    <property type="protein sequence ID" value="RZF40629.1"/>
    <property type="molecule type" value="Genomic_DNA"/>
</dbReference>
<evidence type="ECO:0000313" key="1">
    <source>
        <dbReference type="EMBL" id="RZF40629.1"/>
    </source>
</evidence>
<sequence length="375" mass="44058">MSLCRFFATRNICHHFPIVFRLNTCFYRHLNKDVGDLSSTNNILDYYCDSFFISNTPKIHDKNTPQYRNSVNSDNLLKLFDKLSDEEILLEINQMAKEKRSKDAADLLKLCVKKQINLSVSFLVYIVKLFSRIGEKQGLEVAIEQLRISDNDLYEKENGFKHYTAQSSWMQGNFVHSTRTFMEILEVNTCFSPSEKLVLQTIISDSISTRGEAALFIMKEFVEDISKTHGDYFPMVMFWQHLFESEWFADQQLSKELLKGNQKLLDHLHWIIPMWSYRLLKNHKTDVVFRLCQVLLEYNHIDCYSLVLHHLFDYYCNRGDVKKCTTIMKNALDLNITMKEVQQKRFLILLTTGKPDSISETSETKSSKMKIDLHF</sequence>
<dbReference type="InParanoid" id="A0A482X429"/>
<evidence type="ECO:0000313" key="2">
    <source>
        <dbReference type="Proteomes" id="UP000291343"/>
    </source>
</evidence>